<evidence type="ECO:0000313" key="22">
    <source>
        <dbReference type="Proteomes" id="UP001071230"/>
    </source>
</evidence>
<dbReference type="InterPro" id="IPR038009">
    <property type="entry name" value="GlmU_C_LbH"/>
</dbReference>
<feature type="binding site" evidence="18">
    <location>
        <position position="73"/>
    </location>
    <ligand>
        <name>UDP-N-acetyl-alpha-D-glucosamine</name>
        <dbReference type="ChEBI" id="CHEBI:57705"/>
    </ligand>
</feature>
<evidence type="ECO:0000313" key="21">
    <source>
        <dbReference type="EMBL" id="CEJ08965.1"/>
    </source>
</evidence>
<evidence type="ECO:0000256" key="12">
    <source>
        <dbReference type="ARBA" id="ARBA00023268"/>
    </source>
</evidence>
<keyword evidence="4 18" id="KW-0963">Cytoplasm</keyword>
<dbReference type="InterPro" id="IPR050065">
    <property type="entry name" value="GlmU-like"/>
</dbReference>
<feature type="binding site" evidence="18">
    <location>
        <position position="378"/>
    </location>
    <ligand>
        <name>acetyl-CoA</name>
        <dbReference type="ChEBI" id="CHEBI:57288"/>
    </ligand>
</feature>
<keyword evidence="22" id="KW-1185">Reference proteome</keyword>
<dbReference type="Gene3D" id="3.90.550.10">
    <property type="entry name" value="Spore Coat Polysaccharide Biosynthesis Protein SpsA, Chain A"/>
    <property type="match status" value="1"/>
</dbReference>
<feature type="binding site" evidence="18">
    <location>
        <begin position="78"/>
        <end position="79"/>
    </location>
    <ligand>
        <name>UDP-N-acetyl-alpha-D-glucosamine</name>
        <dbReference type="ChEBI" id="CHEBI:57705"/>
    </ligand>
</feature>
<dbReference type="CDD" id="cd03353">
    <property type="entry name" value="LbH_GlmU_C"/>
    <property type="match status" value="1"/>
</dbReference>
<evidence type="ECO:0000256" key="9">
    <source>
        <dbReference type="ARBA" id="ARBA00022842"/>
    </source>
</evidence>
<feature type="binding site" evidence="18">
    <location>
        <position position="421"/>
    </location>
    <ligand>
        <name>acetyl-CoA</name>
        <dbReference type="ChEBI" id="CHEBI:57288"/>
    </ligand>
</feature>
<dbReference type="KEGG" id="aacx:DEACI_0525"/>
<dbReference type="GO" id="GO:0019134">
    <property type="term" value="F:glucosamine-1-phosphate N-acetyltransferase activity"/>
    <property type="evidence" value="ECO:0007669"/>
    <property type="project" value="UniProtKB-UniRule"/>
</dbReference>
<evidence type="ECO:0000259" key="19">
    <source>
        <dbReference type="Pfam" id="PF12804"/>
    </source>
</evidence>
<dbReference type="InterPro" id="IPR025877">
    <property type="entry name" value="MobA-like_NTP_Trfase"/>
</dbReference>
<feature type="binding site" evidence="18">
    <location>
        <position position="331"/>
    </location>
    <ligand>
        <name>UDP-N-acetyl-alpha-D-glucosamine</name>
        <dbReference type="ChEBI" id="CHEBI:57705"/>
    </ligand>
</feature>
<evidence type="ECO:0000256" key="5">
    <source>
        <dbReference type="ARBA" id="ARBA00022679"/>
    </source>
</evidence>
<evidence type="ECO:0000256" key="18">
    <source>
        <dbReference type="HAMAP-Rule" id="MF_01631"/>
    </source>
</evidence>
<dbReference type="InterPro" id="IPR029044">
    <property type="entry name" value="Nucleotide-diphossugar_trans"/>
</dbReference>
<reference evidence="21" key="1">
    <citation type="submission" date="2014-11" db="EMBL/GenBank/DDBJ databases">
        <authorList>
            <person name="Hornung B.V."/>
        </authorList>
    </citation>
    <scope>NUCLEOTIDE SEQUENCE</scope>
    <source>
        <strain evidence="21">INE</strain>
    </source>
</reference>
<evidence type="ECO:0000313" key="20">
    <source>
        <dbReference type="EMBL" id="CAA7599891.1"/>
    </source>
</evidence>
<comment type="pathway">
    <text evidence="18">Bacterial outer membrane biogenesis; LPS lipid A biosynthesis.</text>
</comment>
<dbReference type="SUPFAM" id="SSF51161">
    <property type="entry name" value="Trimeric LpxA-like enzymes"/>
    <property type="match status" value="1"/>
</dbReference>
<dbReference type="GO" id="GO:0000902">
    <property type="term" value="P:cell morphogenesis"/>
    <property type="evidence" value="ECO:0007669"/>
    <property type="project" value="UniProtKB-UniRule"/>
</dbReference>
<evidence type="ECO:0000256" key="17">
    <source>
        <dbReference type="ARBA" id="ARBA00049628"/>
    </source>
</evidence>
<feature type="binding site" evidence="18">
    <location>
        <begin position="384"/>
        <end position="385"/>
    </location>
    <ligand>
        <name>acetyl-CoA</name>
        <dbReference type="ChEBI" id="CHEBI:57288"/>
    </ligand>
</feature>
<feature type="active site" description="Proton acceptor" evidence="18">
    <location>
        <position position="361"/>
    </location>
</feature>
<evidence type="ECO:0000256" key="15">
    <source>
        <dbReference type="ARBA" id="ARBA00048247"/>
    </source>
</evidence>
<evidence type="ECO:0000256" key="8">
    <source>
        <dbReference type="ARBA" id="ARBA00022737"/>
    </source>
</evidence>
<comment type="pathway">
    <text evidence="18">Nucleotide-sugar biosynthesis; UDP-N-acetyl-alpha-D-glucosamine biosynthesis; UDP-N-acetyl-alpha-D-glucosamine from N-acetyl-alpha-D-glucosamine 1-phosphate: step 1/1.</text>
</comment>
<evidence type="ECO:0000256" key="11">
    <source>
        <dbReference type="ARBA" id="ARBA00022984"/>
    </source>
</evidence>
<feature type="binding site" evidence="18">
    <location>
        <position position="375"/>
    </location>
    <ligand>
        <name>UDP-N-acetyl-alpha-D-glucosamine</name>
        <dbReference type="ChEBI" id="CHEBI:57705"/>
    </ligand>
</feature>
<evidence type="ECO:0000256" key="10">
    <source>
        <dbReference type="ARBA" id="ARBA00022960"/>
    </source>
</evidence>
<dbReference type="InterPro" id="IPR001451">
    <property type="entry name" value="Hexapep"/>
</dbReference>
<evidence type="ECO:0000256" key="6">
    <source>
        <dbReference type="ARBA" id="ARBA00022695"/>
    </source>
</evidence>
<dbReference type="Pfam" id="PF00132">
    <property type="entry name" value="Hexapep"/>
    <property type="match status" value="1"/>
</dbReference>
<keyword evidence="9 18" id="KW-0460">Magnesium</keyword>
<dbReference type="PROSITE" id="PS00101">
    <property type="entry name" value="HEXAPEP_TRANSFERASES"/>
    <property type="match status" value="1"/>
</dbReference>
<comment type="subunit">
    <text evidence="18">Homotrimer.</text>
</comment>
<feature type="binding site" evidence="18">
    <location>
        <position position="349"/>
    </location>
    <ligand>
        <name>UDP-N-acetyl-alpha-D-glucosamine</name>
        <dbReference type="ChEBI" id="CHEBI:57705"/>
    </ligand>
</feature>
<evidence type="ECO:0000256" key="3">
    <source>
        <dbReference type="ARBA" id="ARBA00007947"/>
    </source>
</evidence>
<feature type="binding site" evidence="18">
    <location>
        <position position="102"/>
    </location>
    <ligand>
        <name>Mg(2+)</name>
        <dbReference type="ChEBI" id="CHEBI:18420"/>
    </ligand>
</feature>
<gene>
    <name evidence="18" type="primary">glmU</name>
    <name evidence="20" type="ORF">DEACI_0525</name>
    <name evidence="21" type="ORF">DEACI_3447</name>
</gene>
<dbReference type="GO" id="GO:0009252">
    <property type="term" value="P:peptidoglycan biosynthetic process"/>
    <property type="evidence" value="ECO:0007669"/>
    <property type="project" value="UniProtKB-UniRule"/>
</dbReference>
<evidence type="ECO:0000256" key="2">
    <source>
        <dbReference type="ARBA" id="ARBA00007707"/>
    </source>
</evidence>
<protein>
    <recommendedName>
        <fullName evidence="18">Bifunctional protein GlmU</fullName>
    </recommendedName>
    <domain>
        <recommendedName>
            <fullName evidence="18">UDP-N-acetylglucosamine pyrophosphorylase</fullName>
            <ecNumber evidence="18">2.7.7.23</ecNumber>
        </recommendedName>
        <alternativeName>
            <fullName evidence="18">N-acetylglucosamine-1-phosphate uridyltransferase</fullName>
        </alternativeName>
    </domain>
    <domain>
        <recommendedName>
            <fullName evidence="18">Glucosamine-1-phosphate N-acetyltransferase</fullName>
            <ecNumber evidence="18">2.3.1.157</ecNumber>
        </recommendedName>
    </domain>
</protein>
<comment type="pathway">
    <text evidence="18">Nucleotide-sugar biosynthesis; UDP-N-acetyl-alpha-D-glucosamine biosynthesis; N-acetyl-alpha-D-glucosamine 1-phosphate from alpha-D-glucosamine 6-phosphate (route II): step 2/2.</text>
</comment>
<dbReference type="GO" id="GO:0003977">
    <property type="term" value="F:UDP-N-acetylglucosamine diphosphorylase activity"/>
    <property type="evidence" value="ECO:0007669"/>
    <property type="project" value="UniProtKB-UniRule"/>
</dbReference>
<keyword evidence="6 18" id="KW-0548">Nucleotidyltransferase</keyword>
<keyword evidence="7 18" id="KW-0479">Metal-binding</keyword>
<feature type="binding site" evidence="18">
    <location>
        <position position="153"/>
    </location>
    <ligand>
        <name>UDP-N-acetyl-alpha-D-glucosamine</name>
        <dbReference type="ChEBI" id="CHEBI:57705"/>
    </ligand>
</feature>
<dbReference type="GO" id="GO:0000287">
    <property type="term" value="F:magnesium ion binding"/>
    <property type="evidence" value="ECO:0007669"/>
    <property type="project" value="UniProtKB-UniRule"/>
</dbReference>
<dbReference type="GO" id="GO:0006048">
    <property type="term" value="P:UDP-N-acetylglucosamine biosynthetic process"/>
    <property type="evidence" value="ECO:0007669"/>
    <property type="project" value="InterPro"/>
</dbReference>
<feature type="binding site" evidence="18">
    <location>
        <position position="23"/>
    </location>
    <ligand>
        <name>UDP-N-acetyl-alpha-D-glucosamine</name>
        <dbReference type="ChEBI" id="CHEBI:57705"/>
    </ligand>
</feature>
<keyword evidence="8 18" id="KW-0677">Repeat</keyword>
<dbReference type="PANTHER" id="PTHR43584:SF3">
    <property type="entry name" value="BIFUNCTIONAL PROTEIN GLMU"/>
    <property type="match status" value="1"/>
</dbReference>
<dbReference type="Proteomes" id="UP000836597">
    <property type="component" value="Chromosome"/>
</dbReference>
<comment type="catalytic activity">
    <reaction evidence="15 18">
        <text>alpha-D-glucosamine 1-phosphate + acetyl-CoA = N-acetyl-alpha-D-glucosamine 1-phosphate + CoA + H(+)</text>
        <dbReference type="Rhea" id="RHEA:13725"/>
        <dbReference type="ChEBI" id="CHEBI:15378"/>
        <dbReference type="ChEBI" id="CHEBI:57287"/>
        <dbReference type="ChEBI" id="CHEBI:57288"/>
        <dbReference type="ChEBI" id="CHEBI:57776"/>
        <dbReference type="ChEBI" id="CHEBI:58516"/>
        <dbReference type="EC" id="2.3.1.157"/>
    </reaction>
</comment>
<feature type="binding site" evidence="18">
    <location>
        <begin position="9"/>
        <end position="12"/>
    </location>
    <ligand>
        <name>UDP-N-acetyl-alpha-D-glucosamine</name>
        <dbReference type="ChEBI" id="CHEBI:57705"/>
    </ligand>
</feature>
<evidence type="ECO:0000256" key="4">
    <source>
        <dbReference type="ARBA" id="ARBA00022490"/>
    </source>
</evidence>
<evidence type="ECO:0000256" key="14">
    <source>
        <dbReference type="ARBA" id="ARBA00023316"/>
    </source>
</evidence>
<proteinExistence type="inferred from homology"/>
<dbReference type="EMBL" id="LR746496">
    <property type="protein sequence ID" value="CAA7599891.1"/>
    <property type="molecule type" value="Genomic_DNA"/>
</dbReference>
<dbReference type="PANTHER" id="PTHR43584">
    <property type="entry name" value="NUCLEOTIDYL TRANSFERASE"/>
    <property type="match status" value="1"/>
</dbReference>
<dbReference type="HAMAP" id="MF_01631">
    <property type="entry name" value="GlmU"/>
    <property type="match status" value="1"/>
</dbReference>
<dbReference type="EC" id="2.7.7.23" evidence="18"/>
<feature type="binding site" evidence="18">
    <location>
        <position position="168"/>
    </location>
    <ligand>
        <name>UDP-N-acetyl-alpha-D-glucosamine</name>
        <dbReference type="ChEBI" id="CHEBI:57705"/>
    </ligand>
</feature>
<name>A0A8S0WVV4_9FIRM</name>
<feature type="region of interest" description="Linker" evidence="18">
    <location>
        <begin position="229"/>
        <end position="249"/>
    </location>
</feature>
<feature type="binding site" evidence="18">
    <location>
        <position position="139"/>
    </location>
    <ligand>
        <name>UDP-N-acetyl-alpha-D-glucosamine</name>
        <dbReference type="ChEBI" id="CHEBI:57705"/>
    </ligand>
</feature>
<dbReference type="RefSeq" id="WP_240983644.1">
    <property type="nucleotide sequence ID" value="NZ_CDGJ01000105.1"/>
</dbReference>
<dbReference type="GO" id="GO:0009245">
    <property type="term" value="P:lipid A biosynthetic process"/>
    <property type="evidence" value="ECO:0007669"/>
    <property type="project" value="UniProtKB-UniRule"/>
</dbReference>
<dbReference type="Proteomes" id="UP001071230">
    <property type="component" value="Unassembled WGS sequence"/>
</dbReference>
<dbReference type="GO" id="GO:0016020">
    <property type="term" value="C:membrane"/>
    <property type="evidence" value="ECO:0007669"/>
    <property type="project" value="GOC"/>
</dbReference>
<keyword evidence="11 18" id="KW-0573">Peptidoglycan synthesis</keyword>
<feature type="region of interest" description="Pyrophosphorylase" evidence="18">
    <location>
        <begin position="1"/>
        <end position="228"/>
    </location>
</feature>
<dbReference type="NCBIfam" id="TIGR01173">
    <property type="entry name" value="glmU"/>
    <property type="match status" value="1"/>
</dbReference>
<dbReference type="EC" id="2.3.1.157" evidence="18"/>
<reference evidence="20" key="2">
    <citation type="submission" date="2020-01" db="EMBL/GenBank/DDBJ databases">
        <authorList>
            <person name="Hornung B."/>
        </authorList>
    </citation>
    <scope>NUCLEOTIDE SEQUENCE</scope>
    <source>
        <strain evidence="20">PacBioINE</strain>
    </source>
</reference>
<feature type="domain" description="MobA-like NTP transferase" evidence="19">
    <location>
        <begin position="6"/>
        <end position="131"/>
    </location>
</feature>
<keyword evidence="13 18" id="KW-0012">Acyltransferase</keyword>
<feature type="region of interest" description="N-acetyltransferase" evidence="18">
    <location>
        <begin position="250"/>
        <end position="453"/>
    </location>
</feature>
<dbReference type="GO" id="GO:0005737">
    <property type="term" value="C:cytoplasm"/>
    <property type="evidence" value="ECO:0007669"/>
    <property type="project" value="UniProtKB-SubCell"/>
</dbReference>
<dbReference type="SUPFAM" id="SSF53448">
    <property type="entry name" value="Nucleotide-diphospho-sugar transferases"/>
    <property type="match status" value="1"/>
</dbReference>
<comment type="cofactor">
    <cofactor evidence="18">
        <name>Mg(2+)</name>
        <dbReference type="ChEBI" id="CHEBI:18420"/>
    </cofactor>
    <text evidence="18">Binds 1 Mg(2+) ion per subunit.</text>
</comment>
<dbReference type="GO" id="GO:0008360">
    <property type="term" value="P:regulation of cell shape"/>
    <property type="evidence" value="ECO:0007669"/>
    <property type="project" value="UniProtKB-KW"/>
</dbReference>
<comment type="similarity">
    <text evidence="2 18">In the C-terminal section; belongs to the transferase hexapeptide repeat family.</text>
</comment>
<comment type="similarity">
    <text evidence="3 18">In the N-terminal section; belongs to the N-acetylglucosamine-1-phosphate uridyltransferase family.</text>
</comment>
<dbReference type="InterPro" id="IPR011004">
    <property type="entry name" value="Trimer_LpxA-like_sf"/>
</dbReference>
<dbReference type="Gene3D" id="2.160.10.10">
    <property type="entry name" value="Hexapeptide repeat proteins"/>
    <property type="match status" value="1"/>
</dbReference>
<keyword evidence="12 18" id="KW-0511">Multifunctional enzyme</keyword>
<accession>A0A8S0WVV4</accession>
<comment type="subcellular location">
    <subcellularLocation>
        <location evidence="1 18">Cytoplasm</location>
    </subcellularLocation>
</comment>
<feature type="binding site" evidence="18">
    <location>
        <position position="226"/>
    </location>
    <ligand>
        <name>Mg(2+)</name>
        <dbReference type="ChEBI" id="CHEBI:18420"/>
    </ligand>
</feature>
<keyword evidence="10 18" id="KW-0133">Cell shape</keyword>
<feature type="binding site" evidence="18">
    <location>
        <position position="364"/>
    </location>
    <ligand>
        <name>UDP-N-acetyl-alpha-D-glucosamine</name>
        <dbReference type="ChEBI" id="CHEBI:57705"/>
    </ligand>
</feature>
<evidence type="ECO:0000256" key="1">
    <source>
        <dbReference type="ARBA" id="ARBA00004496"/>
    </source>
</evidence>
<dbReference type="AlphaFoldDB" id="A0A8S0WVV4"/>
<dbReference type="Pfam" id="PF12804">
    <property type="entry name" value="NTP_transf_3"/>
    <property type="match status" value="1"/>
</dbReference>
<dbReference type="EMBL" id="CDGJ01000105">
    <property type="protein sequence ID" value="CEJ08965.1"/>
    <property type="molecule type" value="Genomic_DNA"/>
</dbReference>
<keyword evidence="14 18" id="KW-0961">Cell wall biogenesis/degradation</keyword>
<feature type="binding site" evidence="18">
    <location>
        <position position="438"/>
    </location>
    <ligand>
        <name>acetyl-CoA</name>
        <dbReference type="ChEBI" id="CHEBI:57288"/>
    </ligand>
</feature>
<organism evidence="20">
    <name type="scientific">Acididesulfobacillus acetoxydans</name>
    <dbReference type="NCBI Taxonomy" id="1561005"/>
    <lineage>
        <taxon>Bacteria</taxon>
        <taxon>Bacillati</taxon>
        <taxon>Bacillota</taxon>
        <taxon>Clostridia</taxon>
        <taxon>Eubacteriales</taxon>
        <taxon>Peptococcaceae</taxon>
        <taxon>Acididesulfobacillus</taxon>
    </lineage>
</organism>
<dbReference type="InterPro" id="IPR005882">
    <property type="entry name" value="Bifunctional_GlmU"/>
</dbReference>
<feature type="binding site" evidence="18">
    <location>
        <position position="226"/>
    </location>
    <ligand>
        <name>UDP-N-acetyl-alpha-D-glucosamine</name>
        <dbReference type="ChEBI" id="CHEBI:57705"/>
    </ligand>
</feature>
<dbReference type="GO" id="GO:0071555">
    <property type="term" value="P:cell wall organization"/>
    <property type="evidence" value="ECO:0007669"/>
    <property type="project" value="UniProtKB-KW"/>
</dbReference>
<comment type="function">
    <text evidence="17 18">Catalyzes the last two sequential reactions in the de novo biosynthetic pathway for UDP-N-acetylglucosamine (UDP-GlcNAc). The C-terminal domain catalyzes the transfer of acetyl group from acetyl coenzyme A to glucosamine-1-phosphate (GlcN-1-P) to produce N-acetylglucosamine-1-phosphate (GlcNAc-1-P), which is converted into UDP-GlcNAc by the transfer of uridine 5-monophosphate (from uridine 5-triphosphate), a reaction catalyzed by the N-terminal domain.</text>
</comment>
<comment type="catalytic activity">
    <reaction evidence="16 18">
        <text>N-acetyl-alpha-D-glucosamine 1-phosphate + UTP + H(+) = UDP-N-acetyl-alpha-D-glucosamine + diphosphate</text>
        <dbReference type="Rhea" id="RHEA:13509"/>
        <dbReference type="ChEBI" id="CHEBI:15378"/>
        <dbReference type="ChEBI" id="CHEBI:33019"/>
        <dbReference type="ChEBI" id="CHEBI:46398"/>
        <dbReference type="ChEBI" id="CHEBI:57705"/>
        <dbReference type="ChEBI" id="CHEBI:57776"/>
        <dbReference type="EC" id="2.7.7.23"/>
    </reaction>
</comment>
<keyword evidence="5 18" id="KW-0808">Transferase</keyword>
<feature type="binding site" evidence="18">
    <location>
        <begin position="100"/>
        <end position="102"/>
    </location>
    <ligand>
        <name>UDP-N-acetyl-alpha-D-glucosamine</name>
        <dbReference type="ChEBI" id="CHEBI:57705"/>
    </ligand>
</feature>
<dbReference type="CDD" id="cd02540">
    <property type="entry name" value="GT2_GlmU_N_bac"/>
    <property type="match status" value="1"/>
</dbReference>
<evidence type="ECO:0000256" key="13">
    <source>
        <dbReference type="ARBA" id="ARBA00023315"/>
    </source>
</evidence>
<evidence type="ECO:0000256" key="16">
    <source>
        <dbReference type="ARBA" id="ARBA00048493"/>
    </source>
</evidence>
<dbReference type="NCBIfam" id="NF010934">
    <property type="entry name" value="PRK14354.1"/>
    <property type="match status" value="1"/>
</dbReference>
<dbReference type="InterPro" id="IPR018357">
    <property type="entry name" value="Hexapep_transf_CS"/>
</dbReference>
<feature type="binding site" evidence="18">
    <location>
        <position position="403"/>
    </location>
    <ligand>
        <name>acetyl-CoA</name>
        <dbReference type="ChEBI" id="CHEBI:57288"/>
    </ligand>
</feature>
<evidence type="ECO:0000256" key="7">
    <source>
        <dbReference type="ARBA" id="ARBA00022723"/>
    </source>
</evidence>
<sequence>MPSLAAVVLAAGKGTRMKSKLPKVMHPLAGKPLIDHVLAALEPLGIKEPLVIVGHGKEVLVPHLAGRAVCAVQEEQLGTGHALKQALPFLEGAEDVLVLSGDQPLFRSRTLADLIRFHQTRGAAATVLTAEPADPYGYGRIIRDGEILLDIVEEKDASPSQRTVREINTGTYCFKVKPMRAALAALRPENAQGEYYLPGVFAAFRRENEAVFIQRAADSNEALGINSRAQLAEAEGVYRQRILAHWLEQGVTIVDPASTFVDAGVELAQDVTLLPFTVLKGNTKVAEDAVLGPQVFLESCICARGCRVAHTVAKDALIGEDSTVGPFAYLRPGTRLASGVKVGDFVEIKNSRIGRGSKVPHLSYVGDADIGAGVNIGAGTITCNYDGVNKHPTVVGDRAFIGSNTNLVAPVTVGEGAFVGAGSTITKDVPANALAVERARQTVKENWQRESCD</sequence>